<gene>
    <name evidence="4" type="ORF">NEMBOFW57_008088</name>
</gene>
<proteinExistence type="predicted"/>
<dbReference type="EMBL" id="JAHCVI010000004">
    <property type="protein sequence ID" value="KAG7285794.1"/>
    <property type="molecule type" value="Genomic_DNA"/>
</dbReference>
<dbReference type="SMART" id="SM00066">
    <property type="entry name" value="GAL4"/>
    <property type="match status" value="1"/>
</dbReference>
<dbReference type="AlphaFoldDB" id="A0AAD4EQU6"/>
<dbReference type="Proteomes" id="UP001197093">
    <property type="component" value="Unassembled WGS sequence"/>
</dbReference>
<evidence type="ECO:0000256" key="2">
    <source>
        <dbReference type="SAM" id="MobiDB-lite"/>
    </source>
</evidence>
<dbReference type="PANTHER" id="PTHR47785:SF7">
    <property type="entry name" value="ZN(II)2CYS6 TRANSCRIPTION FACTOR (EUROFUNG)"/>
    <property type="match status" value="1"/>
</dbReference>
<dbReference type="InterPro" id="IPR036864">
    <property type="entry name" value="Zn2-C6_fun-type_DNA-bd_sf"/>
</dbReference>
<dbReference type="CDD" id="cd12148">
    <property type="entry name" value="fungal_TF_MHR"/>
    <property type="match status" value="1"/>
</dbReference>
<dbReference type="CDD" id="cd00067">
    <property type="entry name" value="GAL4"/>
    <property type="match status" value="1"/>
</dbReference>
<organism evidence="4 5">
    <name type="scientific">Staphylotrichum longicolle</name>
    <dbReference type="NCBI Taxonomy" id="669026"/>
    <lineage>
        <taxon>Eukaryota</taxon>
        <taxon>Fungi</taxon>
        <taxon>Dikarya</taxon>
        <taxon>Ascomycota</taxon>
        <taxon>Pezizomycotina</taxon>
        <taxon>Sordariomycetes</taxon>
        <taxon>Sordariomycetidae</taxon>
        <taxon>Sordariales</taxon>
        <taxon>Chaetomiaceae</taxon>
        <taxon>Staphylotrichum</taxon>
    </lineage>
</organism>
<keyword evidence="1" id="KW-0539">Nucleus</keyword>
<dbReference type="SUPFAM" id="SSF57701">
    <property type="entry name" value="Zn2/Cys6 DNA-binding domain"/>
    <property type="match status" value="1"/>
</dbReference>
<reference evidence="4" key="1">
    <citation type="submission" date="2023-02" db="EMBL/GenBank/DDBJ databases">
        <authorList>
            <person name="Palmer J.M."/>
        </authorList>
    </citation>
    <scope>NUCLEOTIDE SEQUENCE</scope>
    <source>
        <strain evidence="4">FW57</strain>
    </source>
</reference>
<comment type="caution">
    <text evidence="4">The sequence shown here is derived from an EMBL/GenBank/DDBJ whole genome shotgun (WGS) entry which is preliminary data.</text>
</comment>
<dbReference type="PROSITE" id="PS00463">
    <property type="entry name" value="ZN2_CY6_FUNGAL_1"/>
    <property type="match status" value="1"/>
</dbReference>
<protein>
    <recommendedName>
        <fullName evidence="3">Zn(2)-C6 fungal-type domain-containing protein</fullName>
    </recommendedName>
</protein>
<dbReference type="GO" id="GO:0000981">
    <property type="term" value="F:DNA-binding transcription factor activity, RNA polymerase II-specific"/>
    <property type="evidence" value="ECO:0007669"/>
    <property type="project" value="InterPro"/>
</dbReference>
<feature type="region of interest" description="Disordered" evidence="2">
    <location>
        <begin position="321"/>
        <end position="359"/>
    </location>
</feature>
<accession>A0AAD4EQU6</accession>
<sequence>MADLPAPAADLRSAVGGNKRPPPRGTASYPRKRAVKACQVCRARRTKCDNAKPSCSFCIKVGATCIQSPVDLSSFDPASLKILDRLDDLEELLRSVSLEGSSSTAANKARVVEASQSRLEVLQDDGQEPARLEDVIPQGPEDIAAWSIFAAFQEQSETPDTEKSPSAPPMPVFGCLDLDMEPGRINELLDNFFSYVHVKNPVLDETGTRNMILSTVGNGMDWSPESCLASLVCALGAIATPFGPSLNTVPGTPAYTSAQSFFAAAQQRIGMALCADDTLAAQCLFLSGVYMMCTFQPVRAWRFFLQALAACQQFSFLHPPSQQHQQHQQHQQQYPVSSDQQTSLIPSPPATRGNYSPPYPLDTFQQAIYWSSWKKEREMRGGDIGSRLPDFSAPHQLPHLGLYPPFFPTPPPPRPETAGAPINSRLARERTSWYFYLAEISLRRLSARVAAEMVGLHNKATALGQSRVQFLAALAEAVPGHEEQAREWIASLPTCLSFGEPAEEDDVCRFVLRGHAINLFELVYWPFLAFYLGCLDAGESLSADVGPVLANVVRLAQQALDHHLMRLVVNRPGFRHRHHGTIPMMRSCSRSALMLVATASLLPREATAGRSTGTRMSYLRMPERWAAEVDGVIDLLAFWSTETQEFRQIHRVLEQAHARIRTAAAPGCNQGCPGQPNHKVDARNVAH</sequence>
<feature type="region of interest" description="Disordered" evidence="2">
    <location>
        <begin position="1"/>
        <end position="30"/>
    </location>
</feature>
<dbReference type="InterPro" id="IPR001138">
    <property type="entry name" value="Zn2Cys6_DnaBD"/>
</dbReference>
<keyword evidence="5" id="KW-1185">Reference proteome</keyword>
<dbReference type="PROSITE" id="PS50048">
    <property type="entry name" value="ZN2_CY6_FUNGAL_2"/>
    <property type="match status" value="1"/>
</dbReference>
<evidence type="ECO:0000256" key="1">
    <source>
        <dbReference type="ARBA" id="ARBA00023242"/>
    </source>
</evidence>
<feature type="compositionally biased region" description="Basic and acidic residues" evidence="2">
    <location>
        <begin position="678"/>
        <end position="687"/>
    </location>
</feature>
<feature type="compositionally biased region" description="Low complexity" evidence="2">
    <location>
        <begin position="322"/>
        <end position="333"/>
    </location>
</feature>
<dbReference type="InterPro" id="IPR053181">
    <property type="entry name" value="EcdB-like_regulator"/>
</dbReference>
<dbReference type="GO" id="GO:0008270">
    <property type="term" value="F:zinc ion binding"/>
    <property type="evidence" value="ECO:0007669"/>
    <property type="project" value="InterPro"/>
</dbReference>
<evidence type="ECO:0000313" key="4">
    <source>
        <dbReference type="EMBL" id="KAG7285794.1"/>
    </source>
</evidence>
<evidence type="ECO:0000313" key="5">
    <source>
        <dbReference type="Proteomes" id="UP001197093"/>
    </source>
</evidence>
<dbReference type="Gene3D" id="4.10.240.10">
    <property type="entry name" value="Zn(2)-C6 fungal-type DNA-binding domain"/>
    <property type="match status" value="1"/>
</dbReference>
<feature type="region of interest" description="Disordered" evidence="2">
    <location>
        <begin position="668"/>
        <end position="687"/>
    </location>
</feature>
<name>A0AAD4EQU6_9PEZI</name>
<feature type="domain" description="Zn(2)-C6 fungal-type" evidence="3">
    <location>
        <begin position="37"/>
        <end position="67"/>
    </location>
</feature>
<feature type="compositionally biased region" description="Polar residues" evidence="2">
    <location>
        <begin position="334"/>
        <end position="345"/>
    </location>
</feature>
<dbReference type="PANTHER" id="PTHR47785">
    <property type="entry name" value="ZN(II)2CYS6 TRANSCRIPTION FACTOR (EUROFUNG)-RELATED-RELATED"/>
    <property type="match status" value="1"/>
</dbReference>
<evidence type="ECO:0000259" key="3">
    <source>
        <dbReference type="PROSITE" id="PS50048"/>
    </source>
</evidence>
<dbReference type="Pfam" id="PF00172">
    <property type="entry name" value="Zn_clus"/>
    <property type="match status" value="1"/>
</dbReference>